<dbReference type="PANTHER" id="PTHR11079:SF156">
    <property type="entry name" value="INACTIVE TRNA-SPECIFIC ADENOSINE DEAMINASE-LIKE PROTEIN 3-RELATED"/>
    <property type="match status" value="1"/>
</dbReference>
<dbReference type="GO" id="GO:0002100">
    <property type="term" value="P:tRNA wobble adenosine to inosine editing"/>
    <property type="evidence" value="ECO:0007669"/>
    <property type="project" value="InterPro"/>
</dbReference>
<dbReference type="GO" id="GO:0005737">
    <property type="term" value="C:cytoplasm"/>
    <property type="evidence" value="ECO:0007669"/>
    <property type="project" value="TreeGrafter"/>
</dbReference>
<dbReference type="RefSeq" id="XP_024947102.1">
    <property type="nucleotide sequence ID" value="XM_025091334.1"/>
</dbReference>
<dbReference type="RefSeq" id="XP_024947103.1">
    <property type="nucleotide sequence ID" value="XM_025091335.1"/>
</dbReference>
<dbReference type="InterPro" id="IPR002125">
    <property type="entry name" value="CMP_dCMP_dom"/>
</dbReference>
<reference evidence="5 6" key="1">
    <citation type="submission" date="2025-04" db="UniProtKB">
        <authorList>
            <consortium name="RefSeq"/>
        </authorList>
    </citation>
    <scope>IDENTIFICATION</scope>
</reference>
<dbReference type="GeneID" id="107274049"/>
<evidence type="ECO:0000259" key="3">
    <source>
        <dbReference type="PROSITE" id="PS51747"/>
    </source>
</evidence>
<dbReference type="PROSITE" id="PS51747">
    <property type="entry name" value="CYT_DCMP_DEAMINASES_2"/>
    <property type="match status" value="1"/>
</dbReference>
<organism evidence="4 7">
    <name type="scientific">Cephus cinctus</name>
    <name type="common">Wheat stem sawfly</name>
    <dbReference type="NCBI Taxonomy" id="211228"/>
    <lineage>
        <taxon>Eukaryota</taxon>
        <taxon>Metazoa</taxon>
        <taxon>Ecdysozoa</taxon>
        <taxon>Arthropoda</taxon>
        <taxon>Hexapoda</taxon>
        <taxon>Insecta</taxon>
        <taxon>Pterygota</taxon>
        <taxon>Neoptera</taxon>
        <taxon>Endopterygota</taxon>
        <taxon>Hymenoptera</taxon>
        <taxon>Cephoidea</taxon>
        <taxon>Cephidae</taxon>
        <taxon>Cephus</taxon>
    </lineage>
</organism>
<proteinExistence type="inferred from homology"/>
<evidence type="ECO:0000313" key="7">
    <source>
        <dbReference type="RefSeq" id="XP_024947102.1"/>
    </source>
</evidence>
<dbReference type="InterPro" id="IPR016193">
    <property type="entry name" value="Cytidine_deaminase-like"/>
</dbReference>
<keyword evidence="1" id="KW-0819">tRNA processing</keyword>
<dbReference type="RefSeq" id="XP_024947100.1">
    <property type="nucleotide sequence ID" value="XM_025091332.1"/>
</dbReference>
<protein>
    <submittedName>
        <fullName evidence="5 6">Probable inactive tRNA-specific adenosine deaminase-like protein 3 isoform X1</fullName>
    </submittedName>
</protein>
<dbReference type="SUPFAM" id="SSF53927">
    <property type="entry name" value="Cytidine deaminase-like"/>
    <property type="match status" value="1"/>
</dbReference>
<sequence length="436" mass="48769">MRMTYRGSFNSDTYENEGSLFSGLLMDALEGFAGPLTKRTKGREEENARNRTWRATPVLSSEFTQDSPLQDAYVGILKEKRNISKAIQSISNILPGLPHLKRCSNTRLLLTTLAYSKELEDTDKSDKDNILSQVELKELLRNKEFDLSLLEDEFQVIKIPKNPPRTKSQAANSAKTWPVNFHPDPGIEAVISGSIFDQDQLDSIEAYMKIVIEAAKLEAIGNDNCHGSSLVVDPEDGRVLAIAASKVDLHPMWHAAMIAIDLVARLQGGGTWNFCKSTENKNEISPKLKSTSIGTEIKDGIKAKRKFYEDTPVCFPESLRSIPLPESKPLWIKAKNKRKDDGSCNMESQEKIGPYLCTGYWVFLLREPCAMCAMALLHSRVIRIFYGIASEGSGVLGSKAILHSVPGLNHRYQVWKDVLEQECQEAWSEIISRDSS</sequence>
<dbReference type="RefSeq" id="XP_024947101.1">
    <property type="nucleotide sequence ID" value="XM_025091333.1"/>
</dbReference>
<dbReference type="AlphaFoldDB" id="A0AAJ7RU52"/>
<dbReference type="Gene3D" id="3.40.140.10">
    <property type="entry name" value="Cytidine Deaminase, domain 2"/>
    <property type="match status" value="1"/>
</dbReference>
<evidence type="ECO:0000313" key="5">
    <source>
        <dbReference type="RefSeq" id="XP_024947100.1"/>
    </source>
</evidence>
<dbReference type="GO" id="GO:0005634">
    <property type="term" value="C:nucleus"/>
    <property type="evidence" value="ECO:0007669"/>
    <property type="project" value="TreeGrafter"/>
</dbReference>
<gene>
    <name evidence="5 6 7 8" type="primary">LOC107274049</name>
</gene>
<evidence type="ECO:0000256" key="2">
    <source>
        <dbReference type="ARBA" id="ARBA00038160"/>
    </source>
</evidence>
<dbReference type="GO" id="GO:0052717">
    <property type="term" value="F:tRNA-specific adenosine-34 deaminase activity"/>
    <property type="evidence" value="ECO:0007669"/>
    <property type="project" value="UniProtKB-EC"/>
</dbReference>
<accession>A0AAJ7RU52</accession>
<dbReference type="Proteomes" id="UP000694920">
    <property type="component" value="Unplaced"/>
</dbReference>
<comment type="similarity">
    <text evidence="2">Belongs to the cytidine and deoxycytidylate deaminase family. ADAT3 subfamily.</text>
</comment>
<dbReference type="GO" id="GO:0046872">
    <property type="term" value="F:metal ion binding"/>
    <property type="evidence" value="ECO:0007669"/>
    <property type="project" value="UniProtKB-KW"/>
</dbReference>
<keyword evidence="4" id="KW-1185">Reference proteome</keyword>
<evidence type="ECO:0000256" key="1">
    <source>
        <dbReference type="ARBA" id="ARBA00022694"/>
    </source>
</evidence>
<evidence type="ECO:0000313" key="8">
    <source>
        <dbReference type="RefSeq" id="XP_024947103.1"/>
    </source>
</evidence>
<dbReference type="PANTHER" id="PTHR11079">
    <property type="entry name" value="CYTOSINE DEAMINASE FAMILY MEMBER"/>
    <property type="match status" value="1"/>
</dbReference>
<evidence type="ECO:0000313" key="4">
    <source>
        <dbReference type="Proteomes" id="UP000694920"/>
    </source>
</evidence>
<evidence type="ECO:0000313" key="6">
    <source>
        <dbReference type="RefSeq" id="XP_024947101.1"/>
    </source>
</evidence>
<name>A0AAJ7RU52_CEPCN</name>
<feature type="domain" description="CMP/dCMP-type deaminase" evidence="3">
    <location>
        <begin position="202"/>
        <end position="415"/>
    </location>
</feature>